<dbReference type="PATRIC" id="fig|1224164.3.peg.87"/>
<dbReference type="KEGG" id="cvt:B843_00430"/>
<proteinExistence type="predicted"/>
<dbReference type="InterPro" id="IPR027417">
    <property type="entry name" value="P-loop_NTPase"/>
</dbReference>
<dbReference type="Proteomes" id="UP000019222">
    <property type="component" value="Chromosome"/>
</dbReference>
<evidence type="ECO:0000313" key="2">
    <source>
        <dbReference type="EMBL" id="AHI21482.1"/>
    </source>
</evidence>
<organism evidence="2 3">
    <name type="scientific">Corynebacterium vitaeruminis DSM 20294</name>
    <dbReference type="NCBI Taxonomy" id="1224164"/>
    <lineage>
        <taxon>Bacteria</taxon>
        <taxon>Bacillati</taxon>
        <taxon>Actinomycetota</taxon>
        <taxon>Actinomycetes</taxon>
        <taxon>Mycobacteriales</taxon>
        <taxon>Corynebacteriaceae</taxon>
        <taxon>Corynebacterium</taxon>
    </lineage>
</organism>
<dbReference type="RefSeq" id="WP_025251558.1">
    <property type="nucleotide sequence ID" value="NZ_CP004353.1"/>
</dbReference>
<dbReference type="PANTHER" id="PTHR34301:SF8">
    <property type="entry name" value="ATPASE DOMAIN-CONTAINING PROTEIN"/>
    <property type="match status" value="1"/>
</dbReference>
<dbReference type="eggNOG" id="COG1672">
    <property type="taxonomic scope" value="Bacteria"/>
</dbReference>
<sequence length="375" mass="40955">MITNPFRPGFGVSPFELGGRQVELSTFMYGLLGGVGSMQRALLVSGSRGVGKTVLLNEFERQAREQGWVVVRAYPDAEMISRLRDSTLPQAYYDLDQSEPPRKRTVTGIGISSLGSVTTQVEDHDPAPTLLGELRRLAEIAQVHGVGVLITLDELQAARIEDLAQLATAIQDLVRDNFDIAFATAGLTFGVEALLEHPGTTFMRRAQRLELGGLSDTDVAEALTKTAAASGREFEEGALLLAVDLVQGYPFLLQLVGSLAWARSVMAGDTSIKEAHVLAIAEDVKQLMGIQVHKIALKAVPDGEMEFLRTMARLEAEHGPEIPVARIAAEMGRKPNGISVWRRNLIERDLVTPSSYGHVRFAMPYMGEYLRSVEM</sequence>
<evidence type="ECO:0000259" key="1">
    <source>
        <dbReference type="Pfam" id="PF13191"/>
    </source>
</evidence>
<dbReference type="SUPFAM" id="SSF52540">
    <property type="entry name" value="P-loop containing nucleoside triphosphate hydrolases"/>
    <property type="match status" value="1"/>
</dbReference>
<gene>
    <name evidence="2" type="ORF">B843_00430</name>
</gene>
<name>W5XX09_9CORY</name>
<dbReference type="Pfam" id="PF13191">
    <property type="entry name" value="AAA_16"/>
    <property type="match status" value="1"/>
</dbReference>
<evidence type="ECO:0000313" key="3">
    <source>
        <dbReference type="Proteomes" id="UP000019222"/>
    </source>
</evidence>
<feature type="domain" description="Orc1-like AAA ATPase" evidence="1">
    <location>
        <begin position="19"/>
        <end position="172"/>
    </location>
</feature>
<dbReference type="STRING" id="1224164.B843_00430"/>
<dbReference type="AlphaFoldDB" id="W5XX09"/>
<dbReference type="Gene3D" id="3.40.50.300">
    <property type="entry name" value="P-loop containing nucleotide triphosphate hydrolases"/>
    <property type="match status" value="1"/>
</dbReference>
<dbReference type="InterPro" id="IPR041664">
    <property type="entry name" value="AAA_16"/>
</dbReference>
<dbReference type="HOGENOM" id="CLU_058580_1_0_11"/>
<protein>
    <recommendedName>
        <fullName evidence="1">Orc1-like AAA ATPase domain-containing protein</fullName>
    </recommendedName>
</protein>
<dbReference type="EMBL" id="CP004353">
    <property type="protein sequence ID" value="AHI21482.1"/>
    <property type="molecule type" value="Genomic_DNA"/>
</dbReference>
<dbReference type="PANTHER" id="PTHR34301">
    <property type="entry name" value="DNA-BINDING PROTEIN-RELATED"/>
    <property type="match status" value="1"/>
</dbReference>
<reference evidence="2 3" key="1">
    <citation type="submission" date="2013-02" db="EMBL/GenBank/DDBJ databases">
        <title>The complete genome sequence of Corynebacterium vitaeruminis DSM 20294.</title>
        <authorList>
            <person name="Ruckert C."/>
            <person name="Albersmeier A."/>
            <person name="Kalinowski J."/>
        </authorList>
    </citation>
    <scope>NUCLEOTIDE SEQUENCE [LARGE SCALE GENOMIC DNA]</scope>
    <source>
        <strain evidence="3">ATCC 10234</strain>
    </source>
</reference>
<accession>W5XX09</accession>
<keyword evidence="3" id="KW-1185">Reference proteome</keyword>